<dbReference type="SMART" id="SM00490">
    <property type="entry name" value="HELICc"/>
    <property type="match status" value="1"/>
</dbReference>
<dbReference type="SMART" id="SM00487">
    <property type="entry name" value="DEXDc"/>
    <property type="match status" value="1"/>
</dbReference>
<feature type="compositionally biased region" description="Low complexity" evidence="8">
    <location>
        <begin position="771"/>
        <end position="783"/>
    </location>
</feature>
<dbReference type="InterPro" id="IPR025696">
    <property type="entry name" value="Beta-barrel_MTR4"/>
</dbReference>
<dbReference type="FunFam" id="3.40.50.300:FF:000083">
    <property type="entry name" value="ATP-dependent RNA helicase DOB1"/>
    <property type="match status" value="1"/>
</dbReference>
<keyword evidence="2" id="KW-0547">Nucleotide-binding</keyword>
<dbReference type="GO" id="GO:0003724">
    <property type="term" value="F:RNA helicase activity"/>
    <property type="evidence" value="ECO:0007669"/>
    <property type="project" value="InterPro"/>
</dbReference>
<dbReference type="CDD" id="cd18024">
    <property type="entry name" value="DEXHc_Mtr4-like"/>
    <property type="match status" value="1"/>
</dbReference>
<evidence type="ECO:0000256" key="6">
    <source>
        <dbReference type="ARBA" id="ARBA00023242"/>
    </source>
</evidence>
<dbReference type="Pfam" id="PF08148">
    <property type="entry name" value="DSHCT"/>
    <property type="match status" value="1"/>
</dbReference>
<dbReference type="Gene3D" id="1.20.1500.20">
    <property type="match status" value="1"/>
</dbReference>
<feature type="domain" description="Helicase C-terminal" evidence="10">
    <location>
        <begin position="474"/>
        <end position="629"/>
    </location>
</feature>
<dbReference type="PIRSF" id="PIRSF005198">
    <property type="entry name" value="Antiviral_helicase_SKI2"/>
    <property type="match status" value="1"/>
</dbReference>
<dbReference type="EMBL" id="JAEHOE010000117">
    <property type="protein sequence ID" value="KAG2486102.1"/>
    <property type="molecule type" value="Genomic_DNA"/>
</dbReference>
<dbReference type="InterPro" id="IPR027417">
    <property type="entry name" value="P-loop_NTPase"/>
</dbReference>
<dbReference type="GO" id="GO:0003723">
    <property type="term" value="F:RNA binding"/>
    <property type="evidence" value="ECO:0007669"/>
    <property type="project" value="InterPro"/>
</dbReference>
<feature type="region of interest" description="Disordered" evidence="8">
    <location>
        <begin position="399"/>
        <end position="468"/>
    </location>
</feature>
<keyword evidence="12" id="KW-1185">Reference proteome</keyword>
<feature type="domain" description="Helicase ATP-binding" evidence="9">
    <location>
        <begin position="100"/>
        <end position="257"/>
    </location>
</feature>
<evidence type="ECO:0000259" key="10">
    <source>
        <dbReference type="PROSITE" id="PS51194"/>
    </source>
</evidence>
<dbReference type="InterPro" id="IPR014001">
    <property type="entry name" value="Helicase_ATP-bd"/>
</dbReference>
<proteinExistence type="predicted"/>
<evidence type="ECO:0000256" key="2">
    <source>
        <dbReference type="ARBA" id="ARBA00022741"/>
    </source>
</evidence>
<dbReference type="GO" id="GO:0005524">
    <property type="term" value="F:ATP binding"/>
    <property type="evidence" value="ECO:0007669"/>
    <property type="project" value="UniProtKB-KW"/>
</dbReference>
<dbReference type="OrthoDB" id="64767at2759"/>
<dbReference type="Pfam" id="PF13234">
    <property type="entry name" value="MTR4_beta-barrel"/>
    <property type="match status" value="1"/>
</dbReference>
<dbReference type="InterPro" id="IPR016438">
    <property type="entry name" value="SKI2-like"/>
</dbReference>
<dbReference type="Pfam" id="PF21408">
    <property type="entry name" value="MTR4-like_stalk"/>
    <property type="match status" value="1"/>
</dbReference>
<dbReference type="SMART" id="SM01142">
    <property type="entry name" value="DSHCT"/>
    <property type="match status" value="1"/>
</dbReference>
<dbReference type="PANTHER" id="PTHR12131">
    <property type="entry name" value="ATP-DEPENDENT RNA AND DNA HELICASE"/>
    <property type="match status" value="1"/>
</dbReference>
<dbReference type="GO" id="GO:0005634">
    <property type="term" value="C:nucleus"/>
    <property type="evidence" value="ECO:0007669"/>
    <property type="project" value="UniProtKB-SubCell"/>
</dbReference>
<comment type="caution">
    <text evidence="11">The sequence shown here is derived from an EMBL/GenBank/DDBJ whole genome shotgun (WGS) entry which is preliminary data.</text>
</comment>
<keyword evidence="6" id="KW-0539">Nucleus</keyword>
<dbReference type="Gene3D" id="1.10.3380.30">
    <property type="match status" value="1"/>
</dbReference>
<dbReference type="AlphaFoldDB" id="A0A836BRG2"/>
<feature type="coiled-coil region" evidence="7">
    <location>
        <begin position="650"/>
        <end position="684"/>
    </location>
</feature>
<evidence type="ECO:0000256" key="3">
    <source>
        <dbReference type="ARBA" id="ARBA00022801"/>
    </source>
</evidence>
<dbReference type="InterPro" id="IPR050699">
    <property type="entry name" value="RNA-DNA_Helicase"/>
</dbReference>
<keyword evidence="5" id="KW-0067">ATP-binding</keyword>
<dbReference type="FunFam" id="1.10.3380.30:FF:000006">
    <property type="entry name" value="DExH-box ATP-dependent RNA helicase DExH10"/>
    <property type="match status" value="1"/>
</dbReference>
<keyword evidence="3" id="KW-0378">Hydrolase</keyword>
<dbReference type="SUPFAM" id="SSF52540">
    <property type="entry name" value="P-loop containing nucleoside triphosphate hydrolases"/>
    <property type="match status" value="1"/>
</dbReference>
<dbReference type="Gene3D" id="2.40.30.300">
    <property type="match status" value="1"/>
</dbReference>
<dbReference type="PROSITE" id="PS51194">
    <property type="entry name" value="HELICASE_CTER"/>
    <property type="match status" value="1"/>
</dbReference>
<gene>
    <name evidence="11" type="ORF">HYH03_015197</name>
</gene>
<reference evidence="11" key="1">
    <citation type="journal article" date="2020" name="bioRxiv">
        <title>Comparative genomics of Chlamydomonas.</title>
        <authorList>
            <person name="Craig R.J."/>
            <person name="Hasan A.R."/>
            <person name="Ness R.W."/>
            <person name="Keightley P.D."/>
        </authorList>
    </citation>
    <scope>NUCLEOTIDE SEQUENCE</scope>
    <source>
        <strain evidence="11">CCAP 11/70</strain>
    </source>
</reference>
<evidence type="ECO:0000256" key="5">
    <source>
        <dbReference type="ARBA" id="ARBA00022840"/>
    </source>
</evidence>
<evidence type="ECO:0000259" key="9">
    <source>
        <dbReference type="PROSITE" id="PS51192"/>
    </source>
</evidence>
<evidence type="ECO:0000313" key="12">
    <source>
        <dbReference type="Proteomes" id="UP000612055"/>
    </source>
</evidence>
<keyword evidence="7" id="KW-0175">Coiled coil</keyword>
<feature type="compositionally biased region" description="Basic residues" evidence="8">
    <location>
        <begin position="333"/>
        <end position="342"/>
    </location>
</feature>
<dbReference type="InterPro" id="IPR048392">
    <property type="entry name" value="MTR4-like_stalk"/>
</dbReference>
<dbReference type="InterPro" id="IPR011545">
    <property type="entry name" value="DEAD/DEAH_box_helicase_dom"/>
</dbReference>
<dbReference type="CDD" id="cd18795">
    <property type="entry name" value="SF2_C_Ski2"/>
    <property type="match status" value="1"/>
</dbReference>
<protein>
    <submittedName>
        <fullName evidence="11">Uncharacterized protein</fullName>
    </submittedName>
</protein>
<accession>A0A836BRG2</accession>
<dbReference type="Proteomes" id="UP000612055">
    <property type="component" value="Unassembled WGS sequence"/>
</dbReference>
<feature type="compositionally biased region" description="Basic and acidic residues" evidence="8">
    <location>
        <begin position="400"/>
        <end position="445"/>
    </location>
</feature>
<feature type="compositionally biased region" description="Gly residues" evidence="8">
    <location>
        <begin position="319"/>
        <end position="332"/>
    </location>
</feature>
<dbReference type="Gene3D" id="3.40.50.300">
    <property type="entry name" value="P-loop containing nucleotide triphosphate hydrolases"/>
    <property type="match status" value="2"/>
</dbReference>
<feature type="region of interest" description="Disordered" evidence="8">
    <location>
        <begin position="308"/>
        <end position="357"/>
    </location>
</feature>
<name>A0A836BRG2_9CHLO</name>
<dbReference type="Pfam" id="PF00271">
    <property type="entry name" value="Helicase_C"/>
    <property type="match status" value="1"/>
</dbReference>
<dbReference type="InterPro" id="IPR001650">
    <property type="entry name" value="Helicase_C-like"/>
</dbReference>
<evidence type="ECO:0000256" key="1">
    <source>
        <dbReference type="ARBA" id="ARBA00004123"/>
    </source>
</evidence>
<evidence type="ECO:0000256" key="8">
    <source>
        <dbReference type="SAM" id="MobiDB-lite"/>
    </source>
</evidence>
<evidence type="ECO:0000256" key="4">
    <source>
        <dbReference type="ARBA" id="ARBA00022806"/>
    </source>
</evidence>
<dbReference type="GO" id="GO:0006401">
    <property type="term" value="P:RNA catabolic process"/>
    <property type="evidence" value="ECO:0007669"/>
    <property type="project" value="InterPro"/>
</dbReference>
<sequence>MELSPEGLAAAAATRQAARKRAGESAVVAVAGANANKRAQGPGGRPPATCTHEVAVPEGFDVENIKLDPVTYGTLEEPRYSGPRAKQYPFTLDPFQETSVACLERRESVLVSAHTSAGKTVVAEYAIAMAFRSQQRVIYTSPLKALSNQKFRELSEAFGGDVGLMTGDVSLNPNASCIVMTTEILRSMIYRGSELLREVAWVVFDEIHYMQDRERGVVWEETIIFLDHHTKMVFLSATLSNASQFAAWVAHLHRSPCHVVYTDYRPTPLQHYAYALGGKGLWLLLDERGNFRADNFGQMREQIRVLQASSNKGGEGEAGDGGGGRDGGGRGGRGGRGRRGGRGGRGGGRGGRGDGQMKADMRAEVANILAVIKGQHWEPVIFFSFARRDCEQYANALLPRKGDGKKGKGPRKEGGGGEGEGKGAEGEAGEEGAKDRDREADRDGEGEAGGEGGSGPKEEEGPNFDFNTPDEKAQVEEIYHNALQCLSEADRVLKPISRMLPLLRRGIGVHHSGLLPILKELIEILFQEGLLKVLFTTETFAMGLNMPARCVVFTAMRKWDGAENRFVSSGEYIQMSGRAGRRGMDDRGLAVMMLDETMEEDTCRGIMQGKPSPLISSFKLTYYTMLNMLRRLEGSEAGTMEFVIRHSFQQFQQEANIPKLEQELKDIETEVAALGREGEEAMSQYLALRQQIEAAGASLQELLTRPGHVLPFLRAGRLVAVRSGGVEWGTGVVVSCSRRPDAPPAQEGQEDDRDAYLVDVLLSLDAASLEPPPAAAASTTTTANGQPSTANDQPTGPRPAASPGAPGSVAEVVPVTLSCLSQLHSLRISVPPDLRPAESRRQVMVQVAELLKRHGESGLPRLDPVEDMDVKDPQLPELVSAIEALEAQLARNAVHKAAKDMVKFAPYLRRAALDVRAEAIRQEMRTSQLASFRDEAACRTQVLRRLGHIDDDNVVTLKGRAACEIDTADELLASELLLNGTFSGLDHAQLVALASCLVPVEKSSEQIRLTAQMAQPLAALQAAARHIAEVSRECKLELDPDEYVEGFKPALMDVIYAWSKGASFEQVCEMTDIFEGTLVRATRRLDELLGQLANAAAAVGDVGLAEHIRAAAETIRRDIMFAASLYI</sequence>
<feature type="region of interest" description="Disordered" evidence="8">
    <location>
        <begin position="771"/>
        <end position="808"/>
    </location>
</feature>
<organism evidence="11 12">
    <name type="scientific">Edaphochlamys debaryana</name>
    <dbReference type="NCBI Taxonomy" id="47281"/>
    <lineage>
        <taxon>Eukaryota</taxon>
        <taxon>Viridiplantae</taxon>
        <taxon>Chlorophyta</taxon>
        <taxon>core chlorophytes</taxon>
        <taxon>Chlorophyceae</taxon>
        <taxon>CS clade</taxon>
        <taxon>Chlamydomonadales</taxon>
        <taxon>Chlamydomonadales incertae sedis</taxon>
        <taxon>Edaphochlamys</taxon>
    </lineage>
</organism>
<dbReference type="InterPro" id="IPR012961">
    <property type="entry name" value="Ski2/MTR4_C"/>
</dbReference>
<comment type="subcellular location">
    <subcellularLocation>
        <location evidence="1">Nucleus</location>
    </subcellularLocation>
</comment>
<keyword evidence="4" id="KW-0347">Helicase</keyword>
<dbReference type="PANTHER" id="PTHR12131:SF7">
    <property type="entry name" value="EXOSOME RNA HELICASE MTR4"/>
    <property type="match status" value="1"/>
</dbReference>
<feature type="compositionally biased region" description="Polar residues" evidence="8">
    <location>
        <begin position="784"/>
        <end position="793"/>
    </location>
</feature>
<dbReference type="GO" id="GO:0000460">
    <property type="term" value="P:maturation of 5.8S rRNA"/>
    <property type="evidence" value="ECO:0007669"/>
    <property type="project" value="TreeGrafter"/>
</dbReference>
<dbReference type="GO" id="GO:0016787">
    <property type="term" value="F:hydrolase activity"/>
    <property type="evidence" value="ECO:0007669"/>
    <property type="project" value="UniProtKB-KW"/>
</dbReference>
<evidence type="ECO:0000256" key="7">
    <source>
        <dbReference type="SAM" id="Coils"/>
    </source>
</evidence>
<dbReference type="Pfam" id="PF00270">
    <property type="entry name" value="DEAD"/>
    <property type="match status" value="1"/>
</dbReference>
<dbReference type="PROSITE" id="PS51192">
    <property type="entry name" value="HELICASE_ATP_BIND_1"/>
    <property type="match status" value="1"/>
</dbReference>
<evidence type="ECO:0000313" key="11">
    <source>
        <dbReference type="EMBL" id="KAG2486102.1"/>
    </source>
</evidence>
<feature type="compositionally biased region" description="Low complexity" evidence="8">
    <location>
        <begin position="794"/>
        <end position="807"/>
    </location>
</feature>